<comment type="caution">
    <text evidence="14">The sequence shown here is derived from an EMBL/GenBank/DDBJ whole genome shotgun (WGS) entry which is preliminary data.</text>
</comment>
<dbReference type="FunFam" id="3.40.1190.10:FF:000011">
    <property type="entry name" value="Folylpolyglutamate synthase/dihydrofolate synthase"/>
    <property type="match status" value="1"/>
</dbReference>
<dbReference type="GO" id="GO:0004326">
    <property type="term" value="F:tetrahydrofolylpolyglutamate synthase activity"/>
    <property type="evidence" value="ECO:0007669"/>
    <property type="project" value="UniProtKB-EC"/>
</dbReference>
<dbReference type="NCBIfam" id="TIGR01499">
    <property type="entry name" value="folC"/>
    <property type="match status" value="1"/>
</dbReference>
<dbReference type="InterPro" id="IPR004101">
    <property type="entry name" value="Mur_ligase_C"/>
</dbReference>
<evidence type="ECO:0000259" key="13">
    <source>
        <dbReference type="Pfam" id="PF08245"/>
    </source>
</evidence>
<dbReference type="InterPro" id="IPR036565">
    <property type="entry name" value="Mur-like_cat_sf"/>
</dbReference>
<evidence type="ECO:0000259" key="12">
    <source>
        <dbReference type="Pfam" id="PF02875"/>
    </source>
</evidence>
<name>A0A2T0BDJ9_9CLOT</name>
<evidence type="ECO:0000256" key="6">
    <source>
        <dbReference type="ARBA" id="ARBA00022741"/>
    </source>
</evidence>
<dbReference type="InterPro" id="IPR013221">
    <property type="entry name" value="Mur_ligase_cen"/>
</dbReference>
<dbReference type="PIRSF" id="PIRSF001563">
    <property type="entry name" value="Folylpolyglu_synth"/>
    <property type="match status" value="1"/>
</dbReference>
<keyword evidence="5" id="KW-0479">Metal-binding</keyword>
<sequence length="440" mass="50121">MNYKEAMEYIQQIGNFGSNYGLERTYRLLEILGNPQDKLKLIHIAGTNGKGSTTAMVTALLRGKGFKVGMYTSPYLEEFEERIQINGQNIPKRRLGQLIDKVKEAVDMVVLENLNHPTEFEIITCLMFLYFYEEKIDYGVIEVGLGGRLDSTNIITPIVSVIASISYDHINILGNTLEEIAYEKAGIIKEGVPVLVYPQEKNVLQVIKKKALTMNSKIYMINKEDGRFVRMVNEEKIYQVVEVDLKGEILQINLPLLGEHQITNLLLALRTYEVICKKENLEFNEEKVKESIASVKWIGRLEVMMRDPLVVIDGAHNIQGIKALAQNVKKYFKYNNMYLLLGILADKQVHEMVCEITPLAKKVIALTPLSDRAELAEDLKKEVMLYNTNCIAEESYERALEMALVEADRDDIILISGSLYMIGDMRKKIRNKLNESIGEK</sequence>
<evidence type="ECO:0000256" key="1">
    <source>
        <dbReference type="ARBA" id="ARBA00001946"/>
    </source>
</evidence>
<dbReference type="InterPro" id="IPR018109">
    <property type="entry name" value="Folylpolyglutamate_synth_CS"/>
</dbReference>
<protein>
    <recommendedName>
        <fullName evidence="3">tetrahydrofolate synthase</fullName>
        <ecNumber evidence="3">6.3.2.17</ecNumber>
    </recommendedName>
    <alternativeName>
        <fullName evidence="9">Tetrahydrofolylpolyglutamate synthase</fullName>
    </alternativeName>
</protein>
<evidence type="ECO:0000256" key="9">
    <source>
        <dbReference type="ARBA" id="ARBA00030592"/>
    </source>
</evidence>
<keyword evidence="7 11" id="KW-0067">ATP-binding</keyword>
<evidence type="ECO:0000313" key="14">
    <source>
        <dbReference type="EMBL" id="PRR81935.1"/>
    </source>
</evidence>
<evidence type="ECO:0000256" key="5">
    <source>
        <dbReference type="ARBA" id="ARBA00022723"/>
    </source>
</evidence>
<reference evidence="14 15" key="1">
    <citation type="submission" date="2018-03" db="EMBL/GenBank/DDBJ databases">
        <title>Genome sequence of Clostridium vincentii DSM 10228.</title>
        <authorList>
            <person name="Poehlein A."/>
            <person name="Daniel R."/>
        </authorList>
    </citation>
    <scope>NUCLEOTIDE SEQUENCE [LARGE SCALE GENOMIC DNA]</scope>
    <source>
        <strain evidence="14 15">DSM 10228</strain>
    </source>
</reference>
<comment type="similarity">
    <text evidence="2 11">Belongs to the folylpolyglutamate synthase family.</text>
</comment>
<comment type="cofactor">
    <cofactor evidence="1">
        <name>Mg(2+)</name>
        <dbReference type="ChEBI" id="CHEBI:18420"/>
    </cofactor>
</comment>
<keyword evidence="4 11" id="KW-0436">Ligase</keyword>
<dbReference type="Proteomes" id="UP000239471">
    <property type="component" value="Unassembled WGS sequence"/>
</dbReference>
<dbReference type="SUPFAM" id="SSF53623">
    <property type="entry name" value="MurD-like peptide ligases, catalytic domain"/>
    <property type="match status" value="1"/>
</dbReference>
<evidence type="ECO:0000313" key="15">
    <source>
        <dbReference type="Proteomes" id="UP000239471"/>
    </source>
</evidence>
<dbReference type="EC" id="6.3.2.17" evidence="3"/>
<evidence type="ECO:0000256" key="11">
    <source>
        <dbReference type="PIRNR" id="PIRNR001563"/>
    </source>
</evidence>
<dbReference type="SUPFAM" id="SSF53244">
    <property type="entry name" value="MurD-like peptide ligases, peptide-binding domain"/>
    <property type="match status" value="1"/>
</dbReference>
<feature type="domain" description="Mur ligase C-terminal" evidence="12">
    <location>
        <begin position="299"/>
        <end position="418"/>
    </location>
</feature>
<feature type="domain" description="Mur ligase central" evidence="13">
    <location>
        <begin position="44"/>
        <end position="269"/>
    </location>
</feature>
<comment type="catalytic activity">
    <reaction evidence="10">
        <text>(6S)-5,6,7,8-tetrahydrofolyl-(gamma-L-Glu)(n) + L-glutamate + ATP = (6S)-5,6,7,8-tetrahydrofolyl-(gamma-L-Glu)(n+1) + ADP + phosphate + H(+)</text>
        <dbReference type="Rhea" id="RHEA:10580"/>
        <dbReference type="Rhea" id="RHEA-COMP:14738"/>
        <dbReference type="Rhea" id="RHEA-COMP:14740"/>
        <dbReference type="ChEBI" id="CHEBI:15378"/>
        <dbReference type="ChEBI" id="CHEBI:29985"/>
        <dbReference type="ChEBI" id="CHEBI:30616"/>
        <dbReference type="ChEBI" id="CHEBI:43474"/>
        <dbReference type="ChEBI" id="CHEBI:141005"/>
        <dbReference type="ChEBI" id="CHEBI:456216"/>
        <dbReference type="EC" id="6.3.2.17"/>
    </reaction>
</comment>
<accession>A0A2T0BDJ9</accession>
<dbReference type="Gene3D" id="3.40.1190.10">
    <property type="entry name" value="Mur-like, catalytic domain"/>
    <property type="match status" value="1"/>
</dbReference>
<dbReference type="RefSeq" id="WP_106060105.1">
    <property type="nucleotide sequence ID" value="NZ_PVXQ01000022.1"/>
</dbReference>
<dbReference type="GO" id="GO:0046872">
    <property type="term" value="F:metal ion binding"/>
    <property type="evidence" value="ECO:0007669"/>
    <property type="project" value="UniProtKB-KW"/>
</dbReference>
<dbReference type="InterPro" id="IPR036615">
    <property type="entry name" value="Mur_ligase_C_dom_sf"/>
</dbReference>
<keyword evidence="8" id="KW-0460">Magnesium</keyword>
<dbReference type="GO" id="GO:0005524">
    <property type="term" value="F:ATP binding"/>
    <property type="evidence" value="ECO:0007669"/>
    <property type="project" value="UniProtKB-KW"/>
</dbReference>
<evidence type="ECO:0000256" key="7">
    <source>
        <dbReference type="ARBA" id="ARBA00022840"/>
    </source>
</evidence>
<organism evidence="14 15">
    <name type="scientific">Clostridium vincentii</name>
    <dbReference type="NCBI Taxonomy" id="52704"/>
    <lineage>
        <taxon>Bacteria</taxon>
        <taxon>Bacillati</taxon>
        <taxon>Bacillota</taxon>
        <taxon>Clostridia</taxon>
        <taxon>Eubacteriales</taxon>
        <taxon>Clostridiaceae</taxon>
        <taxon>Clostridium</taxon>
    </lineage>
</organism>
<dbReference type="GO" id="GO:0008841">
    <property type="term" value="F:dihydrofolate synthase activity"/>
    <property type="evidence" value="ECO:0007669"/>
    <property type="project" value="TreeGrafter"/>
</dbReference>
<evidence type="ECO:0000256" key="10">
    <source>
        <dbReference type="ARBA" id="ARBA00047493"/>
    </source>
</evidence>
<dbReference type="EMBL" id="PVXQ01000022">
    <property type="protein sequence ID" value="PRR81935.1"/>
    <property type="molecule type" value="Genomic_DNA"/>
</dbReference>
<proteinExistence type="inferred from homology"/>
<evidence type="ECO:0000256" key="2">
    <source>
        <dbReference type="ARBA" id="ARBA00008276"/>
    </source>
</evidence>
<dbReference type="Pfam" id="PF08245">
    <property type="entry name" value="Mur_ligase_M"/>
    <property type="match status" value="1"/>
</dbReference>
<dbReference type="PROSITE" id="PS01012">
    <property type="entry name" value="FOLYLPOLYGLU_SYNT_2"/>
    <property type="match status" value="1"/>
</dbReference>
<gene>
    <name evidence="14" type="primary">fgs</name>
    <name evidence="14" type="ORF">CLVI_21430</name>
</gene>
<keyword evidence="15" id="KW-1185">Reference proteome</keyword>
<evidence type="ECO:0000256" key="8">
    <source>
        <dbReference type="ARBA" id="ARBA00022842"/>
    </source>
</evidence>
<dbReference type="OrthoDB" id="9809356at2"/>
<evidence type="ECO:0000256" key="4">
    <source>
        <dbReference type="ARBA" id="ARBA00022598"/>
    </source>
</evidence>
<dbReference type="InterPro" id="IPR001645">
    <property type="entry name" value="Folylpolyglutamate_synth"/>
</dbReference>
<dbReference type="PANTHER" id="PTHR11136">
    <property type="entry name" value="FOLYLPOLYGLUTAMATE SYNTHASE-RELATED"/>
    <property type="match status" value="1"/>
</dbReference>
<dbReference type="PANTHER" id="PTHR11136:SF0">
    <property type="entry name" value="DIHYDROFOLATE SYNTHETASE-RELATED"/>
    <property type="match status" value="1"/>
</dbReference>
<dbReference type="Gene3D" id="3.90.190.20">
    <property type="entry name" value="Mur ligase, C-terminal domain"/>
    <property type="match status" value="1"/>
</dbReference>
<dbReference type="AlphaFoldDB" id="A0A2T0BDJ9"/>
<keyword evidence="6 11" id="KW-0547">Nucleotide-binding</keyword>
<dbReference type="GO" id="GO:0005737">
    <property type="term" value="C:cytoplasm"/>
    <property type="evidence" value="ECO:0007669"/>
    <property type="project" value="TreeGrafter"/>
</dbReference>
<dbReference type="Pfam" id="PF02875">
    <property type="entry name" value="Mur_ligase_C"/>
    <property type="match status" value="1"/>
</dbReference>
<evidence type="ECO:0000256" key="3">
    <source>
        <dbReference type="ARBA" id="ARBA00013025"/>
    </source>
</evidence>